<dbReference type="Proteomes" id="UP000249620">
    <property type="component" value="Unassembled WGS sequence"/>
</dbReference>
<evidence type="ECO:0000256" key="2">
    <source>
        <dbReference type="ARBA" id="ARBA00004236"/>
    </source>
</evidence>
<keyword evidence="5" id="KW-0964">Secreted</keyword>
<dbReference type="OrthoDB" id="9806824at2"/>
<evidence type="ECO:0000256" key="13">
    <source>
        <dbReference type="ARBA" id="ARBA00037649"/>
    </source>
</evidence>
<evidence type="ECO:0000256" key="1">
    <source>
        <dbReference type="ARBA" id="ARBA00004191"/>
    </source>
</evidence>
<evidence type="ECO:0000256" key="9">
    <source>
        <dbReference type="ARBA" id="ARBA00023180"/>
    </source>
</evidence>
<dbReference type="GO" id="GO:0005576">
    <property type="term" value="C:extracellular region"/>
    <property type="evidence" value="ECO:0007669"/>
    <property type="project" value="TreeGrafter"/>
</dbReference>
<gene>
    <name evidence="16" type="ORF">B0I03_101302</name>
</gene>
<evidence type="ECO:0000256" key="11">
    <source>
        <dbReference type="ARBA" id="ARBA00023316"/>
    </source>
</evidence>
<dbReference type="GO" id="GO:0000272">
    <property type="term" value="P:polysaccharide catabolic process"/>
    <property type="evidence" value="ECO:0007669"/>
    <property type="project" value="UniProtKB-KW"/>
</dbReference>
<keyword evidence="4" id="KW-0134">Cell wall</keyword>
<comment type="function">
    <text evidence="13">Glucanases play a role in cell expansion during growth, in cell-cell fusion during mating, and in spore release during sporulation. This enzyme may be involved in beta-glucan degradation. Active on laminarin and lichenan.</text>
</comment>
<evidence type="ECO:0000256" key="8">
    <source>
        <dbReference type="ARBA" id="ARBA00023136"/>
    </source>
</evidence>
<dbReference type="SUPFAM" id="SSF51445">
    <property type="entry name" value="(Trans)glycosidases"/>
    <property type="match status" value="1"/>
</dbReference>
<keyword evidence="8" id="KW-0472">Membrane</keyword>
<evidence type="ECO:0000256" key="5">
    <source>
        <dbReference type="ARBA" id="ARBA00022525"/>
    </source>
</evidence>
<evidence type="ECO:0000256" key="4">
    <source>
        <dbReference type="ARBA" id="ARBA00022512"/>
    </source>
</evidence>
<evidence type="ECO:0000256" key="3">
    <source>
        <dbReference type="ARBA" id="ARBA00022475"/>
    </source>
</evidence>
<dbReference type="GO" id="GO:0009986">
    <property type="term" value="C:cell surface"/>
    <property type="evidence" value="ECO:0007669"/>
    <property type="project" value="TreeGrafter"/>
</dbReference>
<reference evidence="16 17" key="1">
    <citation type="submission" date="2018-06" db="EMBL/GenBank/DDBJ databases">
        <title>Genomic Encyclopedia of Type Strains, Phase III (KMG-III): the genomes of soil and plant-associated and newly described type strains.</title>
        <authorList>
            <person name="Whitman W."/>
        </authorList>
    </citation>
    <scope>NUCLEOTIDE SEQUENCE [LARGE SCALE GENOMIC DNA]</scope>
    <source>
        <strain evidence="16 17">CGMCC 1.12398</strain>
    </source>
</reference>
<evidence type="ECO:0000256" key="15">
    <source>
        <dbReference type="ARBA" id="ARBA00043078"/>
    </source>
</evidence>
<keyword evidence="12" id="KW-0624">Polysaccharide degradation</keyword>
<dbReference type="PANTHER" id="PTHR16631">
    <property type="entry name" value="GLUCAN 1,3-BETA-GLUCOSIDASE"/>
    <property type="match status" value="1"/>
</dbReference>
<dbReference type="RefSeq" id="WP_111565712.1">
    <property type="nucleotide sequence ID" value="NZ_QLMI01000001.1"/>
</dbReference>
<keyword evidence="9" id="KW-0325">Glycoprotein</keyword>
<dbReference type="InterPro" id="IPR050732">
    <property type="entry name" value="Beta-glucan_modifiers"/>
</dbReference>
<sequence length="306" mass="35260">MSFRTDYILHAQHFDATQVDFNNGFDFTAHSPEDIRSLYSKVLQSGMHGLCFSMYEDGQKPGDHISEEQVRRRLKIMAPYTKWVRSFSCIEGNEFVPKIARELGMKTLVGAWLGDDAEKNEKEIEALIQLAKEGFVDIAAVGNEVMYRKDLTEDELLAFIQRVKKEIPAHIPVGYVDAYYEFTIKPRITEACDVILTNCYPYWEGTNQEYSLSHMKSMYHQAMAAANGKKVIITETGWPSQGESFKDSHPSEENAMKYFINSQLWSKEENIEMFYFSSFDESWKVGPEGEVGAHWGIWDKNEKSKF</sequence>
<proteinExistence type="predicted"/>
<keyword evidence="6" id="KW-0732">Signal</keyword>
<keyword evidence="7" id="KW-0378">Hydrolase</keyword>
<dbReference type="GO" id="GO:0042973">
    <property type="term" value="F:glucan endo-1,3-beta-D-glucosidase activity"/>
    <property type="evidence" value="ECO:0007669"/>
    <property type="project" value="TreeGrafter"/>
</dbReference>
<organism evidence="16 17">
    <name type="scientific">Flavobacterium aquaticum</name>
    <dbReference type="NCBI Taxonomy" id="1236486"/>
    <lineage>
        <taxon>Bacteria</taxon>
        <taxon>Pseudomonadati</taxon>
        <taxon>Bacteroidota</taxon>
        <taxon>Flavobacteriia</taxon>
        <taxon>Flavobacteriales</taxon>
        <taxon>Flavobacteriaceae</taxon>
        <taxon>Flavobacterium</taxon>
    </lineage>
</organism>
<keyword evidence="3" id="KW-1003">Cell membrane</keyword>
<dbReference type="AlphaFoldDB" id="A0A327YWC7"/>
<dbReference type="Pfam" id="PF00332">
    <property type="entry name" value="Glyco_hydro_17"/>
    <property type="match status" value="1"/>
</dbReference>
<evidence type="ECO:0000313" key="17">
    <source>
        <dbReference type="Proteomes" id="UP000249620"/>
    </source>
</evidence>
<dbReference type="GO" id="GO:0071555">
    <property type="term" value="P:cell wall organization"/>
    <property type="evidence" value="ECO:0007669"/>
    <property type="project" value="UniProtKB-KW"/>
</dbReference>
<evidence type="ECO:0000256" key="14">
    <source>
        <dbReference type="ARBA" id="ARBA00042373"/>
    </source>
</evidence>
<evidence type="ECO:0000313" key="16">
    <source>
        <dbReference type="EMBL" id="RAK25142.1"/>
    </source>
</evidence>
<evidence type="ECO:0000256" key="10">
    <source>
        <dbReference type="ARBA" id="ARBA00023277"/>
    </source>
</evidence>
<evidence type="ECO:0000256" key="7">
    <source>
        <dbReference type="ARBA" id="ARBA00022801"/>
    </source>
</evidence>
<name>A0A327YWC7_9FLAO</name>
<keyword evidence="17" id="KW-1185">Reference proteome</keyword>
<dbReference type="GO" id="GO:0005886">
    <property type="term" value="C:plasma membrane"/>
    <property type="evidence" value="ECO:0007669"/>
    <property type="project" value="UniProtKB-SubCell"/>
</dbReference>
<protein>
    <recommendedName>
        <fullName evidence="15">Endo-1,3-beta-glucanase btgC</fullName>
    </recommendedName>
    <alternativeName>
        <fullName evidence="14">Laminarinase btgC</fullName>
    </alternativeName>
</protein>
<comment type="subcellular location">
    <subcellularLocation>
        <location evidence="2">Cell membrane</location>
    </subcellularLocation>
    <subcellularLocation>
        <location evidence="1">Secreted</location>
        <location evidence="1">Cell wall</location>
    </subcellularLocation>
</comment>
<dbReference type="InterPro" id="IPR017853">
    <property type="entry name" value="GH"/>
</dbReference>
<dbReference type="Gene3D" id="3.20.20.80">
    <property type="entry name" value="Glycosidases"/>
    <property type="match status" value="1"/>
</dbReference>
<accession>A0A327YWC7</accession>
<dbReference type="PANTHER" id="PTHR16631:SF17">
    <property type="entry name" value="GLUCAN ENDO-1,3-BETA-GLUCOSIDASE BTGC"/>
    <property type="match status" value="1"/>
</dbReference>
<keyword evidence="11" id="KW-0961">Cell wall biogenesis/degradation</keyword>
<dbReference type="InterPro" id="IPR000490">
    <property type="entry name" value="Glyco_hydro_17"/>
</dbReference>
<keyword evidence="10" id="KW-0119">Carbohydrate metabolism</keyword>
<dbReference type="EMBL" id="QLMI01000001">
    <property type="protein sequence ID" value="RAK25142.1"/>
    <property type="molecule type" value="Genomic_DNA"/>
</dbReference>
<comment type="caution">
    <text evidence="16">The sequence shown here is derived from an EMBL/GenBank/DDBJ whole genome shotgun (WGS) entry which is preliminary data.</text>
</comment>
<evidence type="ECO:0000256" key="12">
    <source>
        <dbReference type="ARBA" id="ARBA00023326"/>
    </source>
</evidence>
<evidence type="ECO:0000256" key="6">
    <source>
        <dbReference type="ARBA" id="ARBA00022729"/>
    </source>
</evidence>